<gene>
    <name evidence="2" type="ORF">PHLGIDRAFT_21143</name>
</gene>
<protein>
    <recommendedName>
        <fullName evidence="4">BTB domain-containing protein</fullName>
    </recommendedName>
</protein>
<keyword evidence="3" id="KW-1185">Reference proteome</keyword>
<evidence type="ECO:0000313" key="3">
    <source>
        <dbReference type="Proteomes" id="UP000053257"/>
    </source>
</evidence>
<dbReference type="OrthoDB" id="3366352at2759"/>
<dbReference type="EMBL" id="KN840440">
    <property type="protein sequence ID" value="KIP12357.1"/>
    <property type="molecule type" value="Genomic_DNA"/>
</dbReference>
<organism evidence="2 3">
    <name type="scientific">Phlebiopsis gigantea (strain 11061_1 CR5-6)</name>
    <name type="common">White-rot fungus</name>
    <name type="synonym">Peniophora gigantea</name>
    <dbReference type="NCBI Taxonomy" id="745531"/>
    <lineage>
        <taxon>Eukaryota</taxon>
        <taxon>Fungi</taxon>
        <taxon>Dikarya</taxon>
        <taxon>Basidiomycota</taxon>
        <taxon>Agaricomycotina</taxon>
        <taxon>Agaricomycetes</taxon>
        <taxon>Polyporales</taxon>
        <taxon>Phanerochaetaceae</taxon>
        <taxon>Phlebiopsis</taxon>
    </lineage>
</organism>
<feature type="region of interest" description="Disordered" evidence="1">
    <location>
        <begin position="252"/>
        <end position="357"/>
    </location>
</feature>
<accession>A0A0C3SE30</accession>
<evidence type="ECO:0000256" key="1">
    <source>
        <dbReference type="SAM" id="MobiDB-lite"/>
    </source>
</evidence>
<proteinExistence type="predicted"/>
<dbReference type="Proteomes" id="UP000053257">
    <property type="component" value="Unassembled WGS sequence"/>
</dbReference>
<feature type="compositionally biased region" description="Basic residues" evidence="1">
    <location>
        <begin position="315"/>
        <end position="324"/>
    </location>
</feature>
<reference evidence="2 3" key="1">
    <citation type="journal article" date="2014" name="PLoS Genet.">
        <title>Analysis of the Phlebiopsis gigantea genome, transcriptome and secretome provides insight into its pioneer colonization strategies of wood.</title>
        <authorList>
            <person name="Hori C."/>
            <person name="Ishida T."/>
            <person name="Igarashi K."/>
            <person name="Samejima M."/>
            <person name="Suzuki H."/>
            <person name="Master E."/>
            <person name="Ferreira P."/>
            <person name="Ruiz-Duenas F.J."/>
            <person name="Held B."/>
            <person name="Canessa P."/>
            <person name="Larrondo L.F."/>
            <person name="Schmoll M."/>
            <person name="Druzhinina I.S."/>
            <person name="Kubicek C.P."/>
            <person name="Gaskell J.A."/>
            <person name="Kersten P."/>
            <person name="St John F."/>
            <person name="Glasner J."/>
            <person name="Sabat G."/>
            <person name="Splinter BonDurant S."/>
            <person name="Syed K."/>
            <person name="Yadav J."/>
            <person name="Mgbeahuruike A.C."/>
            <person name="Kovalchuk A."/>
            <person name="Asiegbu F.O."/>
            <person name="Lackner G."/>
            <person name="Hoffmeister D."/>
            <person name="Rencoret J."/>
            <person name="Gutierrez A."/>
            <person name="Sun H."/>
            <person name="Lindquist E."/>
            <person name="Barry K."/>
            <person name="Riley R."/>
            <person name="Grigoriev I.V."/>
            <person name="Henrissat B."/>
            <person name="Kues U."/>
            <person name="Berka R.M."/>
            <person name="Martinez A.T."/>
            <person name="Covert S.F."/>
            <person name="Blanchette R.A."/>
            <person name="Cullen D."/>
        </authorList>
    </citation>
    <scope>NUCLEOTIDE SEQUENCE [LARGE SCALE GENOMIC DNA]</scope>
    <source>
        <strain evidence="2 3">11061_1 CR5-6</strain>
    </source>
</reference>
<name>A0A0C3SE30_PHLG1</name>
<sequence length="357" mass="39376">MRSFVPRPFPPPSLAHVPVEYIIDQLHSLAPHYWSKPETADCSIIVPLDGILRQTGQASRSSGSTPDPFAALIPGQQELSGHGRRATEPNVRPAPRMVMKLHMDYLSAHSTLLRGLFSGASPIDLIPLSSPQSTPRGSFFHLPLPPSPQPPPKPSAARGLPCAPLLPRMLPSSSAHPTIYLPVPDPSSLRLLIHYMYFGSTTYIEEALDEGTATWEGMARNVEFLGMGMDIKVCLGRWYGRWRRGRNNDLAQRFGPDYEYDEDDYSDSDDDSYIDSDDDDDMAPSSAATTASFDCDDRMEIEDSLKEANLEPSRGRQRATRRLGHAISDPGPIRGRHTQPMLQASQSSSPSSRTPAE</sequence>
<feature type="compositionally biased region" description="Low complexity" evidence="1">
    <location>
        <begin position="345"/>
        <end position="357"/>
    </location>
</feature>
<dbReference type="HOGENOM" id="CLU_068729_0_0_1"/>
<feature type="compositionally biased region" description="Basic and acidic residues" evidence="1">
    <location>
        <begin position="295"/>
        <end position="309"/>
    </location>
</feature>
<dbReference type="AlphaFoldDB" id="A0A0C3SE30"/>
<feature type="compositionally biased region" description="Acidic residues" evidence="1">
    <location>
        <begin position="258"/>
        <end position="282"/>
    </location>
</feature>
<evidence type="ECO:0008006" key="4">
    <source>
        <dbReference type="Google" id="ProtNLM"/>
    </source>
</evidence>
<evidence type="ECO:0000313" key="2">
    <source>
        <dbReference type="EMBL" id="KIP12357.1"/>
    </source>
</evidence>